<protein>
    <submittedName>
        <fullName evidence="2">Uncharacterized protein</fullName>
    </submittedName>
</protein>
<keyword evidence="1" id="KW-0812">Transmembrane</keyword>
<comment type="caution">
    <text evidence="2">The sequence shown here is derived from an EMBL/GenBank/DDBJ whole genome shotgun (WGS) entry which is preliminary data.</text>
</comment>
<evidence type="ECO:0000256" key="1">
    <source>
        <dbReference type="SAM" id="Phobius"/>
    </source>
</evidence>
<gene>
    <name evidence="2" type="ORF">T03_13994</name>
</gene>
<sequence length="67" mass="7929">MKPRTSVGKCLALRLLYTSFLAGLLTGFYRDQSFRFMVFFIVTMYKIIQCNIWKECSLTIDLFMFLP</sequence>
<evidence type="ECO:0000313" key="3">
    <source>
        <dbReference type="Proteomes" id="UP000054653"/>
    </source>
</evidence>
<name>A0A0V1DBB1_TRIBR</name>
<accession>A0A0V1DBB1</accession>
<evidence type="ECO:0000313" key="2">
    <source>
        <dbReference type="EMBL" id="KRY58925.1"/>
    </source>
</evidence>
<keyword evidence="1" id="KW-0472">Membrane</keyword>
<feature type="transmembrane region" description="Helical" evidence="1">
    <location>
        <begin position="12"/>
        <end position="30"/>
    </location>
</feature>
<proteinExistence type="predicted"/>
<keyword evidence="1" id="KW-1133">Transmembrane helix</keyword>
<keyword evidence="3" id="KW-1185">Reference proteome</keyword>
<reference evidence="2 3" key="1">
    <citation type="submission" date="2015-01" db="EMBL/GenBank/DDBJ databases">
        <title>Evolution of Trichinella species and genotypes.</title>
        <authorList>
            <person name="Korhonen P.K."/>
            <person name="Edoardo P."/>
            <person name="Giuseppe L.R."/>
            <person name="Gasser R.B."/>
        </authorList>
    </citation>
    <scope>NUCLEOTIDE SEQUENCE [LARGE SCALE GENOMIC DNA]</scope>
    <source>
        <strain evidence="2">ISS120</strain>
    </source>
</reference>
<dbReference type="Proteomes" id="UP000054653">
    <property type="component" value="Unassembled WGS sequence"/>
</dbReference>
<dbReference type="EMBL" id="JYDI01000017">
    <property type="protein sequence ID" value="KRY58925.1"/>
    <property type="molecule type" value="Genomic_DNA"/>
</dbReference>
<organism evidence="2 3">
    <name type="scientific">Trichinella britovi</name>
    <name type="common">Parasitic roundworm</name>
    <dbReference type="NCBI Taxonomy" id="45882"/>
    <lineage>
        <taxon>Eukaryota</taxon>
        <taxon>Metazoa</taxon>
        <taxon>Ecdysozoa</taxon>
        <taxon>Nematoda</taxon>
        <taxon>Enoplea</taxon>
        <taxon>Dorylaimia</taxon>
        <taxon>Trichinellida</taxon>
        <taxon>Trichinellidae</taxon>
        <taxon>Trichinella</taxon>
    </lineage>
</organism>
<dbReference type="AlphaFoldDB" id="A0A0V1DBB1"/>
<feature type="transmembrane region" description="Helical" evidence="1">
    <location>
        <begin position="36"/>
        <end position="53"/>
    </location>
</feature>